<reference evidence="4" key="1">
    <citation type="submission" date="2023-01" db="EMBL/GenBank/DDBJ databases">
        <title>The growth and conidiation of Purpureocillium lavendulum are regulated by nitrogen source and histone H3K14 acetylation.</title>
        <authorList>
            <person name="Tang P."/>
            <person name="Han J."/>
            <person name="Zhang C."/>
            <person name="Tang P."/>
            <person name="Qi F."/>
            <person name="Zhang K."/>
            <person name="Liang L."/>
        </authorList>
    </citation>
    <scope>NUCLEOTIDE SEQUENCE</scope>
    <source>
        <strain evidence="4">YMF1.00683</strain>
    </source>
</reference>
<keyword evidence="5" id="KW-1185">Reference proteome</keyword>
<evidence type="ECO:0000259" key="3">
    <source>
        <dbReference type="Pfam" id="PF04406"/>
    </source>
</evidence>
<evidence type="ECO:0000256" key="2">
    <source>
        <dbReference type="SAM" id="MobiDB-lite"/>
    </source>
</evidence>
<dbReference type="GO" id="GO:0000706">
    <property type="term" value="P:meiotic DNA double-strand break processing"/>
    <property type="evidence" value="ECO:0007669"/>
    <property type="project" value="TreeGrafter"/>
</dbReference>
<dbReference type="GO" id="GO:0042138">
    <property type="term" value="P:meiotic DNA double-strand break formation"/>
    <property type="evidence" value="ECO:0007669"/>
    <property type="project" value="TreeGrafter"/>
</dbReference>
<keyword evidence="1" id="KW-0413">Isomerase</keyword>
<organism evidence="4 5">
    <name type="scientific">Purpureocillium lavendulum</name>
    <dbReference type="NCBI Taxonomy" id="1247861"/>
    <lineage>
        <taxon>Eukaryota</taxon>
        <taxon>Fungi</taxon>
        <taxon>Dikarya</taxon>
        <taxon>Ascomycota</taxon>
        <taxon>Pezizomycotina</taxon>
        <taxon>Sordariomycetes</taxon>
        <taxon>Hypocreomycetidae</taxon>
        <taxon>Hypocreales</taxon>
        <taxon>Ophiocordycipitaceae</taxon>
        <taxon>Purpureocillium</taxon>
    </lineage>
</organism>
<keyword evidence="1" id="KW-0238">DNA-binding</keyword>
<dbReference type="Pfam" id="PF04406">
    <property type="entry name" value="TP6A_N"/>
    <property type="match status" value="1"/>
</dbReference>
<comment type="catalytic activity">
    <reaction evidence="1">
        <text>ATP-dependent breakage, passage and rejoining of double-stranded DNA.</text>
        <dbReference type="EC" id="5.6.2.2"/>
    </reaction>
</comment>
<dbReference type="InterPro" id="IPR036388">
    <property type="entry name" value="WH-like_DNA-bd_sf"/>
</dbReference>
<dbReference type="GO" id="GO:0003677">
    <property type="term" value="F:DNA binding"/>
    <property type="evidence" value="ECO:0007669"/>
    <property type="project" value="UniProtKB-UniRule"/>
</dbReference>
<feature type="active site" description="O-(5'-phospho-DNA)-tyrosine intermediate" evidence="1">
    <location>
        <position position="120"/>
    </location>
</feature>
<dbReference type="Gene3D" id="1.10.10.10">
    <property type="entry name" value="Winged helix-like DNA-binding domain superfamily/Winged helix DNA-binding domain"/>
    <property type="match status" value="1"/>
</dbReference>
<dbReference type="InterPro" id="IPR036078">
    <property type="entry name" value="Spo11/TopoVI_A_sf"/>
</dbReference>
<dbReference type="InterPro" id="IPR002815">
    <property type="entry name" value="Spo11/TopoVI_A"/>
</dbReference>
<feature type="domain" description="Spo11/DNA topoisomerase VI subunit A N-terminal" evidence="3">
    <location>
        <begin position="91"/>
        <end position="152"/>
    </location>
</feature>
<accession>A0AB34FHC8</accession>
<comment type="similarity">
    <text evidence="1">Belongs to the TOP6A family.</text>
</comment>
<dbReference type="PANTHER" id="PTHR10848">
    <property type="entry name" value="MEIOTIC RECOMBINATION PROTEIN SPO11"/>
    <property type="match status" value="1"/>
</dbReference>
<dbReference type="InterPro" id="IPR013049">
    <property type="entry name" value="Spo11/TopoVI_A_N"/>
</dbReference>
<feature type="region of interest" description="Disordered" evidence="2">
    <location>
        <begin position="1"/>
        <end position="32"/>
    </location>
</feature>
<dbReference type="PROSITE" id="PS52041">
    <property type="entry name" value="TOPO_IIB"/>
    <property type="match status" value="1"/>
</dbReference>
<dbReference type="GO" id="GO:0007131">
    <property type="term" value="P:reciprocal meiotic recombination"/>
    <property type="evidence" value="ECO:0007669"/>
    <property type="project" value="TreeGrafter"/>
</dbReference>
<dbReference type="EMBL" id="JAQHRD010000008">
    <property type="protein sequence ID" value="KAJ6438226.1"/>
    <property type="molecule type" value="Genomic_DNA"/>
</dbReference>
<comment type="caution">
    <text evidence="4">The sequence shown here is derived from an EMBL/GenBank/DDBJ whole genome shotgun (WGS) entry which is preliminary data.</text>
</comment>
<dbReference type="SUPFAM" id="SSF56726">
    <property type="entry name" value="DNA topoisomerase IV, alpha subunit"/>
    <property type="match status" value="1"/>
</dbReference>
<dbReference type="PANTHER" id="PTHR10848:SF0">
    <property type="entry name" value="MEIOTIC RECOMBINATION PROTEIN SPO11"/>
    <property type="match status" value="1"/>
</dbReference>
<evidence type="ECO:0000256" key="1">
    <source>
        <dbReference type="PROSITE-ProRule" id="PRU01385"/>
    </source>
</evidence>
<dbReference type="Proteomes" id="UP001163105">
    <property type="component" value="Unassembled WGS sequence"/>
</dbReference>
<protein>
    <submittedName>
        <fullName evidence="4">Nad dependent epimerase dehydratase family protein</fullName>
    </submittedName>
</protein>
<dbReference type="GO" id="GO:0005524">
    <property type="term" value="F:ATP binding"/>
    <property type="evidence" value="ECO:0007669"/>
    <property type="project" value="InterPro"/>
</dbReference>
<keyword evidence="1" id="KW-0799">Topoisomerase</keyword>
<proteinExistence type="inferred from homology"/>
<evidence type="ECO:0000313" key="5">
    <source>
        <dbReference type="Proteomes" id="UP001163105"/>
    </source>
</evidence>
<dbReference type="GO" id="GO:0003918">
    <property type="term" value="F:DNA topoisomerase type II (double strand cut, ATP-hydrolyzing) activity"/>
    <property type="evidence" value="ECO:0007669"/>
    <property type="project" value="UniProtKB-UniRule"/>
</dbReference>
<dbReference type="GO" id="GO:0000228">
    <property type="term" value="C:nuclear chromosome"/>
    <property type="evidence" value="ECO:0007669"/>
    <property type="project" value="TreeGrafter"/>
</dbReference>
<dbReference type="AlphaFoldDB" id="A0AB34FHC8"/>
<sequence>MSQPSDVTALASAPAYNTRSHGEGPSTSASSATGALVARMETILETVAHALSEGRELRLGLMARRGRPGRGGGGFRMQEVRFPGRSFPESQKFARLLLIIQLSHDALVSGTVLTKRHIYYQHQELFERQRVVDELVDDLAATLAVQRDDLNIVRQPPKPKAP</sequence>
<evidence type="ECO:0000313" key="4">
    <source>
        <dbReference type="EMBL" id="KAJ6438226.1"/>
    </source>
</evidence>
<gene>
    <name evidence="4" type="ORF">O9K51_08817</name>
</gene>
<name>A0AB34FHC8_9HYPO</name>